<sequence>MNPPPPLPQELIDLIIDFLHDDRLTLARCMLVCHRWLDRSRLHLFRDAYVTVPASEPFAMEQQEPEFKAHNLEAFIAFLERDASMSLRLAVHYLLIRGLYPRSNCILPLQRVSAVLNLLPRLRSLSLLGVRLSSDVSFRNSLSTLSTFHSLDRLSMSDVTASPRGSTNKRPILDLFSLFTSINTLFVNDFYAGRTDTDPLDDLSEKVHVAALQAIRLRDFDLLQAIFSRAIRLDGVTSFTCTITQTEHILSARSLLFALCSDTLTHLEFDLRWFEHEHEEVWERMNLTLLKSLRTFRLHLALSTRQELDVSIWTSTIALLSRFSNLELTHLVLHIYVGPCLSNEQDQLQVTPASAPSQRLQLLDWERFIRLIDAMSTLRSVTFHVAFQIDFDSPDLLARRLGQEDYRQIDNLIKSKLDDGGRGRRVQSSWQQCTWETLEA</sequence>
<dbReference type="CDD" id="cd09917">
    <property type="entry name" value="F-box_SF"/>
    <property type="match status" value="1"/>
</dbReference>
<dbReference type="Proteomes" id="UP001497453">
    <property type="component" value="Chromosome 8"/>
</dbReference>
<dbReference type="SUPFAM" id="SSF81383">
    <property type="entry name" value="F-box domain"/>
    <property type="match status" value="1"/>
</dbReference>
<evidence type="ECO:0008006" key="3">
    <source>
        <dbReference type="Google" id="ProtNLM"/>
    </source>
</evidence>
<organism evidence="1 2">
    <name type="scientific">Somion occarium</name>
    <dbReference type="NCBI Taxonomy" id="3059160"/>
    <lineage>
        <taxon>Eukaryota</taxon>
        <taxon>Fungi</taxon>
        <taxon>Dikarya</taxon>
        <taxon>Basidiomycota</taxon>
        <taxon>Agaricomycotina</taxon>
        <taxon>Agaricomycetes</taxon>
        <taxon>Polyporales</taxon>
        <taxon>Cerrenaceae</taxon>
        <taxon>Somion</taxon>
    </lineage>
</organism>
<accession>A0ABP1E8Z4</accession>
<protein>
    <recommendedName>
        <fullName evidence="3">F-box domain-containing protein</fullName>
    </recommendedName>
</protein>
<dbReference type="EMBL" id="OZ037951">
    <property type="protein sequence ID" value="CAL1715677.1"/>
    <property type="molecule type" value="Genomic_DNA"/>
</dbReference>
<name>A0ABP1E8Z4_9APHY</name>
<reference evidence="2" key="1">
    <citation type="submission" date="2024-04" db="EMBL/GenBank/DDBJ databases">
        <authorList>
            <person name="Shaw F."/>
            <person name="Minotto A."/>
        </authorList>
    </citation>
    <scope>NUCLEOTIDE SEQUENCE [LARGE SCALE GENOMIC DNA]</scope>
</reference>
<evidence type="ECO:0000313" key="2">
    <source>
        <dbReference type="Proteomes" id="UP001497453"/>
    </source>
</evidence>
<proteinExistence type="predicted"/>
<gene>
    <name evidence="1" type="ORF">GFSPODELE1_LOCUS10363</name>
</gene>
<keyword evidence="2" id="KW-1185">Reference proteome</keyword>
<evidence type="ECO:0000313" key="1">
    <source>
        <dbReference type="EMBL" id="CAL1715677.1"/>
    </source>
</evidence>
<dbReference type="InterPro" id="IPR036047">
    <property type="entry name" value="F-box-like_dom_sf"/>
</dbReference>